<dbReference type="PROSITE" id="PS51133">
    <property type="entry name" value="ZF_TFIIS_2"/>
    <property type="match status" value="1"/>
</dbReference>
<evidence type="ECO:0000256" key="3">
    <source>
        <dbReference type="ARBA" id="ARBA00022833"/>
    </source>
</evidence>
<dbReference type="Gene3D" id="2.20.25.10">
    <property type="match status" value="1"/>
</dbReference>
<proteinExistence type="predicted"/>
<sequence length="171" mass="20465">MNHKSINEPIIFRQNIRNKLNEKFFNDAKISANTEIAIFNWAIQDAKLKKIIRSWDSPYFIQIYLNRLKTIYLNINNYFITQIKTNKLKPQDFVFMTHYQFKPEKWNSMIESKNKRDLNKFISKLKANTSGYKCRLCKSTEIHSYELQTRSSDEAMTCFFTCTSCGNRWKT</sequence>
<evidence type="ECO:0000256" key="2">
    <source>
        <dbReference type="ARBA" id="ARBA00022771"/>
    </source>
</evidence>
<evidence type="ECO:0000259" key="4">
    <source>
        <dbReference type="PROSITE" id="PS51133"/>
    </source>
</evidence>
<feature type="domain" description="TFIIS-type" evidence="4">
    <location>
        <begin position="130"/>
        <end position="170"/>
    </location>
</feature>
<evidence type="ECO:0000256" key="1">
    <source>
        <dbReference type="ARBA" id="ARBA00022723"/>
    </source>
</evidence>
<keyword evidence="1" id="KW-0479">Metal-binding</keyword>
<dbReference type="GO" id="GO:0006351">
    <property type="term" value="P:DNA-templated transcription"/>
    <property type="evidence" value="ECO:0007669"/>
    <property type="project" value="InterPro"/>
</dbReference>
<dbReference type="CDD" id="cd13749">
    <property type="entry name" value="Zn-ribbon_TFIIS"/>
    <property type="match status" value="1"/>
</dbReference>
<accession>A0A6C0H686</accession>
<organism evidence="5">
    <name type="scientific">viral metagenome</name>
    <dbReference type="NCBI Taxonomy" id="1070528"/>
    <lineage>
        <taxon>unclassified sequences</taxon>
        <taxon>metagenomes</taxon>
        <taxon>organismal metagenomes</taxon>
    </lineage>
</organism>
<dbReference type="PROSITE" id="PS00466">
    <property type="entry name" value="ZF_TFIIS_1"/>
    <property type="match status" value="1"/>
</dbReference>
<keyword evidence="3" id="KW-0862">Zinc</keyword>
<dbReference type="GO" id="GO:0008270">
    <property type="term" value="F:zinc ion binding"/>
    <property type="evidence" value="ECO:0007669"/>
    <property type="project" value="UniProtKB-KW"/>
</dbReference>
<name>A0A6C0H686_9ZZZZ</name>
<dbReference type="SMART" id="SM00440">
    <property type="entry name" value="ZnF_C2C2"/>
    <property type="match status" value="1"/>
</dbReference>
<dbReference type="EMBL" id="MN739884">
    <property type="protein sequence ID" value="QHT75927.1"/>
    <property type="molecule type" value="Genomic_DNA"/>
</dbReference>
<dbReference type="AlphaFoldDB" id="A0A6C0H686"/>
<evidence type="ECO:0000313" key="5">
    <source>
        <dbReference type="EMBL" id="QHT75927.1"/>
    </source>
</evidence>
<dbReference type="GO" id="GO:0003676">
    <property type="term" value="F:nucleic acid binding"/>
    <property type="evidence" value="ECO:0007669"/>
    <property type="project" value="InterPro"/>
</dbReference>
<dbReference type="InterPro" id="IPR001222">
    <property type="entry name" value="Znf_TFIIS"/>
</dbReference>
<dbReference type="Pfam" id="PF01096">
    <property type="entry name" value="Zn_ribbon_TFIIS"/>
    <property type="match status" value="1"/>
</dbReference>
<dbReference type="SUPFAM" id="SSF57783">
    <property type="entry name" value="Zinc beta-ribbon"/>
    <property type="match status" value="1"/>
</dbReference>
<protein>
    <recommendedName>
        <fullName evidence="4">TFIIS-type domain-containing protein</fullName>
    </recommendedName>
</protein>
<keyword evidence="2" id="KW-0863">Zinc-finger</keyword>
<reference evidence="5" key="1">
    <citation type="journal article" date="2020" name="Nature">
        <title>Giant virus diversity and host interactions through global metagenomics.</title>
        <authorList>
            <person name="Schulz F."/>
            <person name="Roux S."/>
            <person name="Paez-Espino D."/>
            <person name="Jungbluth S."/>
            <person name="Walsh D.A."/>
            <person name="Denef V.J."/>
            <person name="McMahon K.D."/>
            <person name="Konstantinidis K.T."/>
            <person name="Eloe-Fadrosh E.A."/>
            <person name="Kyrpides N.C."/>
            <person name="Woyke T."/>
        </authorList>
    </citation>
    <scope>NUCLEOTIDE SEQUENCE</scope>
    <source>
        <strain evidence="5">GVMAG-M-3300023179-71</strain>
    </source>
</reference>